<proteinExistence type="predicted"/>
<name>A0AAD4DZH5_9AGAM</name>
<protein>
    <submittedName>
        <fullName evidence="1">Uncharacterized protein</fullName>
    </submittedName>
</protein>
<dbReference type="RefSeq" id="XP_041221290.1">
    <property type="nucleotide sequence ID" value="XM_041375668.1"/>
</dbReference>
<evidence type="ECO:0000313" key="2">
    <source>
        <dbReference type="Proteomes" id="UP001195769"/>
    </source>
</evidence>
<evidence type="ECO:0000313" key="1">
    <source>
        <dbReference type="EMBL" id="KAG1895714.1"/>
    </source>
</evidence>
<sequence length="122" mass="14309">MCSNDRPNIHLMVEEMKYSCSSMHDLTWIFSFNGTMPHEKLMLFTNSRDKAESACNCIHLDMPLRSQDKVIWFHSGMSMDFCVDIMDKLGRWDIWGICYMDAAGMVSRGLWTDEHLSSRYMH</sequence>
<comment type="caution">
    <text evidence="1">The sequence shown here is derived from an EMBL/GenBank/DDBJ whole genome shotgun (WGS) entry which is preliminary data.</text>
</comment>
<accession>A0AAD4DZH5</accession>
<dbReference type="GeneID" id="64669966"/>
<reference evidence="1" key="1">
    <citation type="journal article" date="2020" name="New Phytol.">
        <title>Comparative genomics reveals dynamic genome evolution in host specialist ectomycorrhizal fungi.</title>
        <authorList>
            <person name="Lofgren L.A."/>
            <person name="Nguyen N.H."/>
            <person name="Vilgalys R."/>
            <person name="Ruytinx J."/>
            <person name="Liao H.L."/>
            <person name="Branco S."/>
            <person name="Kuo A."/>
            <person name="LaButti K."/>
            <person name="Lipzen A."/>
            <person name="Andreopoulos W."/>
            <person name="Pangilinan J."/>
            <person name="Riley R."/>
            <person name="Hundley H."/>
            <person name="Na H."/>
            <person name="Barry K."/>
            <person name="Grigoriev I.V."/>
            <person name="Stajich J.E."/>
            <person name="Kennedy P.G."/>
        </authorList>
    </citation>
    <scope>NUCLEOTIDE SEQUENCE</scope>
    <source>
        <strain evidence="1">FC203</strain>
    </source>
</reference>
<dbReference type="AlphaFoldDB" id="A0AAD4DZH5"/>
<organism evidence="1 2">
    <name type="scientific">Suillus fuscotomentosus</name>
    <dbReference type="NCBI Taxonomy" id="1912939"/>
    <lineage>
        <taxon>Eukaryota</taxon>
        <taxon>Fungi</taxon>
        <taxon>Dikarya</taxon>
        <taxon>Basidiomycota</taxon>
        <taxon>Agaricomycotina</taxon>
        <taxon>Agaricomycetes</taxon>
        <taxon>Agaricomycetidae</taxon>
        <taxon>Boletales</taxon>
        <taxon>Suillineae</taxon>
        <taxon>Suillaceae</taxon>
        <taxon>Suillus</taxon>
    </lineage>
</organism>
<dbReference type="EMBL" id="JABBWK010000063">
    <property type="protein sequence ID" value="KAG1895714.1"/>
    <property type="molecule type" value="Genomic_DNA"/>
</dbReference>
<keyword evidence="2" id="KW-1185">Reference proteome</keyword>
<gene>
    <name evidence="1" type="ORF">F5891DRAFT_959690</name>
</gene>
<dbReference type="Proteomes" id="UP001195769">
    <property type="component" value="Unassembled WGS sequence"/>
</dbReference>